<dbReference type="Proteomes" id="UP000030023">
    <property type="component" value="Unassembled WGS sequence"/>
</dbReference>
<protein>
    <submittedName>
        <fullName evidence="2">ABC transporter permease</fullName>
    </submittedName>
</protein>
<keyword evidence="3" id="KW-1185">Reference proteome</keyword>
<evidence type="ECO:0000313" key="2">
    <source>
        <dbReference type="EMBL" id="KGO22296.1"/>
    </source>
</evidence>
<organism evidence="2 3">
    <name type="scientific">Oenococcus alcoholitolerans</name>
    <dbReference type="NCBI Taxonomy" id="931074"/>
    <lineage>
        <taxon>Bacteria</taxon>
        <taxon>Bacillati</taxon>
        <taxon>Bacillota</taxon>
        <taxon>Bacilli</taxon>
        <taxon>Lactobacillales</taxon>
        <taxon>Lactobacillaceae</taxon>
        <taxon>Oenococcus</taxon>
    </lineage>
</organism>
<feature type="non-terminal residue" evidence="2">
    <location>
        <position position="1"/>
    </location>
</feature>
<feature type="transmembrane region" description="Helical" evidence="1">
    <location>
        <begin position="37"/>
        <end position="57"/>
    </location>
</feature>
<evidence type="ECO:0000313" key="3">
    <source>
        <dbReference type="Proteomes" id="UP000030023"/>
    </source>
</evidence>
<gene>
    <name evidence="2" type="ORF">Q757_09310</name>
</gene>
<feature type="transmembrane region" description="Helical" evidence="1">
    <location>
        <begin position="69"/>
        <end position="91"/>
    </location>
</feature>
<sequence length="176" mass="18578">IIFVALIGIFCGAIFFGTDIIYNFLKAGLTAIGFGPFANELLLGLWMIAGPLGAVVTKKIGASTITETLGGAVEALMGGQFGAGAILSGLIQGIGNELGFAISGYRSFGKMALLLSTITSTIVTFAWSLLSEGYMNYKIGYLSALFAARFISIGFFAGVLVYWINKLFDRSGLDKE</sequence>
<dbReference type="Pfam" id="PF09819">
    <property type="entry name" value="ABC_cobalt"/>
    <property type="match status" value="1"/>
</dbReference>
<comment type="caution">
    <text evidence="2">The sequence shown here is derived from an EMBL/GenBank/DDBJ whole genome shotgun (WGS) entry which is preliminary data.</text>
</comment>
<reference evidence="2 3" key="1">
    <citation type="journal article" date="2014" name="Antonie Van Leeuwenhoek">
        <title>Oenococcus alcoholitolerans sp. nov., a lactic acid bacteria isolated from cachaca and ethanol fermentation processes.</title>
        <authorList>
            <person name="Badotti F."/>
            <person name="Moreira A.P."/>
            <person name="Tonon L.A."/>
            <person name="de Lucena B.T."/>
            <person name="Gomes Fde C."/>
            <person name="Kruger R."/>
            <person name="Thompson C.C."/>
            <person name="de Morais M.A.Jr."/>
            <person name="Rosa C.A."/>
            <person name="Thompson F.L."/>
        </authorList>
    </citation>
    <scope>NUCLEOTIDE SEQUENCE [LARGE SCALE GENOMIC DNA]</scope>
    <source>
        <strain evidence="2 3">UFRJ-M7.2.18</strain>
    </source>
</reference>
<feature type="transmembrane region" description="Helical" evidence="1">
    <location>
        <begin position="142"/>
        <end position="164"/>
    </location>
</feature>
<dbReference type="EMBL" id="AXCV01000562">
    <property type="protein sequence ID" value="KGO22296.1"/>
    <property type="molecule type" value="Genomic_DNA"/>
</dbReference>
<evidence type="ECO:0000256" key="1">
    <source>
        <dbReference type="SAM" id="Phobius"/>
    </source>
</evidence>
<feature type="transmembrane region" description="Helical" evidence="1">
    <location>
        <begin position="6"/>
        <end position="25"/>
    </location>
</feature>
<accession>A0ABR4XPE3</accession>
<proteinExistence type="predicted"/>
<dbReference type="InterPro" id="IPR017195">
    <property type="entry name" value="ABC_thiamin-permease_prd"/>
</dbReference>
<keyword evidence="1" id="KW-0472">Membrane</keyword>
<name>A0ABR4XPE3_9LACO</name>
<feature type="transmembrane region" description="Helical" evidence="1">
    <location>
        <begin position="112"/>
        <end position="130"/>
    </location>
</feature>
<keyword evidence="1" id="KW-1133">Transmembrane helix</keyword>
<keyword evidence="1" id="KW-0812">Transmembrane</keyword>